<accession>V6I2M2</accession>
<keyword evidence="2" id="KW-1185">Reference proteome</keyword>
<evidence type="ECO:0000313" key="1">
    <source>
        <dbReference type="EMBL" id="EQA64490.1"/>
    </source>
</evidence>
<dbReference type="Proteomes" id="UP000018747">
    <property type="component" value="Unassembled WGS sequence"/>
</dbReference>
<protein>
    <submittedName>
        <fullName evidence="1">Lipoprotein</fullName>
    </submittedName>
</protein>
<gene>
    <name evidence="1" type="ORF">LEP1GSC062_0353</name>
</gene>
<reference evidence="1" key="1">
    <citation type="submission" date="2013-05" db="EMBL/GenBank/DDBJ databases">
        <authorList>
            <person name="Harkins D.M."/>
            <person name="Durkin A.S."/>
            <person name="Brinkac L.M."/>
            <person name="Haft D.H."/>
            <person name="Selengut J.D."/>
            <person name="Sanka R."/>
            <person name="DePew J."/>
            <person name="Purushe J."/>
            <person name="Hartskeerl R.A."/>
            <person name="Ahmed A."/>
            <person name="van der Linden H."/>
            <person name="Goris M.G.A."/>
            <person name="Vinetz J.M."/>
            <person name="Sutton G.G."/>
            <person name="Nierman W.C."/>
            <person name="Fouts D.E."/>
        </authorList>
    </citation>
    <scope>NUCLEOTIDE SEQUENCE [LARGE SCALE GENOMIC DNA]</scope>
    <source>
        <strain evidence="1">L 60</strain>
    </source>
</reference>
<proteinExistence type="predicted"/>
<name>V6I2M2_9LEPT</name>
<keyword evidence="1" id="KW-0449">Lipoprotein</keyword>
<comment type="caution">
    <text evidence="1">The sequence shown here is derived from an EMBL/GenBank/DDBJ whole genome shotgun (WGS) entry which is preliminary data.</text>
</comment>
<organism evidence="1 2">
    <name type="scientific">Leptospira alexanderi serovar Manhao 3 str. L 60</name>
    <dbReference type="NCBI Taxonomy" id="1049759"/>
    <lineage>
        <taxon>Bacteria</taxon>
        <taxon>Pseudomonadati</taxon>
        <taxon>Spirochaetota</taxon>
        <taxon>Spirochaetia</taxon>
        <taxon>Leptospirales</taxon>
        <taxon>Leptospiraceae</taxon>
        <taxon>Leptospira</taxon>
    </lineage>
</organism>
<dbReference type="EMBL" id="AHMT02000005">
    <property type="protein sequence ID" value="EQA64490.1"/>
    <property type="molecule type" value="Genomic_DNA"/>
</dbReference>
<evidence type="ECO:0000313" key="2">
    <source>
        <dbReference type="Proteomes" id="UP000018747"/>
    </source>
</evidence>
<sequence length="43" mass="5327">MIFRFFIVSGNIVLSCYLSSFYKKIPERSFHRIEYKIEIKFEF</sequence>
<dbReference type="PROSITE" id="PS51257">
    <property type="entry name" value="PROKAR_LIPOPROTEIN"/>
    <property type="match status" value="1"/>
</dbReference>
<dbReference type="AlphaFoldDB" id="V6I2M2"/>